<dbReference type="PANTHER" id="PTHR15635:SF10">
    <property type="entry name" value="COILED-COIL DOMAIN-CONTAINING PROTEIN 9B"/>
    <property type="match status" value="1"/>
</dbReference>
<proteinExistence type="predicted"/>
<comment type="caution">
    <text evidence="5">The sequence shown here is derived from an EMBL/GenBank/DDBJ whole genome shotgun (WGS) entry which is preliminary data.</text>
</comment>
<dbReference type="AlphaFoldDB" id="A0A9Q1I8Q1"/>
<feature type="compositionally biased region" description="Basic and acidic residues" evidence="4">
    <location>
        <begin position="558"/>
        <end position="574"/>
    </location>
</feature>
<keyword evidence="2 3" id="KW-0175">Coiled coil</keyword>
<feature type="compositionally biased region" description="Basic and acidic residues" evidence="4">
    <location>
        <begin position="418"/>
        <end position="433"/>
    </location>
</feature>
<feature type="region of interest" description="Disordered" evidence="4">
    <location>
        <begin position="191"/>
        <end position="244"/>
    </location>
</feature>
<feature type="compositionally biased region" description="Basic and acidic residues" evidence="4">
    <location>
        <begin position="374"/>
        <end position="388"/>
    </location>
</feature>
<evidence type="ECO:0000256" key="3">
    <source>
        <dbReference type="SAM" id="Coils"/>
    </source>
</evidence>
<dbReference type="InterPro" id="IPR029336">
    <property type="entry name" value="DUF4594"/>
</dbReference>
<evidence type="ECO:0000313" key="5">
    <source>
        <dbReference type="EMBL" id="KAJ8288899.1"/>
    </source>
</evidence>
<feature type="region of interest" description="Disordered" evidence="4">
    <location>
        <begin position="288"/>
        <end position="830"/>
    </location>
</feature>
<accession>A0A9Q1I8Q1</accession>
<dbReference type="PANTHER" id="PTHR15635">
    <property type="entry name" value="COILED-COIL DOMAIN CONTAINING PROTEIN 9"/>
    <property type="match status" value="1"/>
</dbReference>
<dbReference type="Proteomes" id="UP001152803">
    <property type="component" value="Unassembled WGS sequence"/>
</dbReference>
<feature type="compositionally biased region" description="Basic and acidic residues" evidence="4">
    <location>
        <begin position="288"/>
        <end position="297"/>
    </location>
</feature>
<dbReference type="OrthoDB" id="10058133at2759"/>
<feature type="compositionally biased region" description="Basic residues" evidence="4">
    <location>
        <begin position="298"/>
        <end position="308"/>
    </location>
</feature>
<evidence type="ECO:0000313" key="6">
    <source>
        <dbReference type="Proteomes" id="UP001152803"/>
    </source>
</evidence>
<feature type="compositionally biased region" description="Basic residues" evidence="4">
    <location>
        <begin position="334"/>
        <end position="344"/>
    </location>
</feature>
<reference evidence="5" key="1">
    <citation type="journal article" date="2023" name="Science">
        <title>Genome structures resolve the early diversification of teleost fishes.</title>
        <authorList>
            <person name="Parey E."/>
            <person name="Louis A."/>
            <person name="Montfort J."/>
            <person name="Bouchez O."/>
            <person name="Roques C."/>
            <person name="Iampietro C."/>
            <person name="Lluch J."/>
            <person name="Castinel A."/>
            <person name="Donnadieu C."/>
            <person name="Desvignes T."/>
            <person name="Floi Bucao C."/>
            <person name="Jouanno E."/>
            <person name="Wen M."/>
            <person name="Mejri S."/>
            <person name="Dirks R."/>
            <person name="Jansen H."/>
            <person name="Henkel C."/>
            <person name="Chen W.J."/>
            <person name="Zahm M."/>
            <person name="Cabau C."/>
            <person name="Klopp C."/>
            <person name="Thompson A.W."/>
            <person name="Robinson-Rechavi M."/>
            <person name="Braasch I."/>
            <person name="Lecointre G."/>
            <person name="Bobe J."/>
            <person name="Postlethwait J.H."/>
            <person name="Berthelot C."/>
            <person name="Roest Crollius H."/>
            <person name="Guiguen Y."/>
        </authorList>
    </citation>
    <scope>NUCLEOTIDE SEQUENCE</scope>
    <source>
        <strain evidence="5">Concon-B</strain>
    </source>
</reference>
<evidence type="ECO:0008006" key="7">
    <source>
        <dbReference type="Google" id="ProtNLM"/>
    </source>
</evidence>
<feature type="compositionally biased region" description="Polar residues" evidence="4">
    <location>
        <begin position="592"/>
        <end position="619"/>
    </location>
</feature>
<feature type="compositionally biased region" description="Polar residues" evidence="4">
    <location>
        <begin position="515"/>
        <end position="543"/>
    </location>
</feature>
<feature type="compositionally biased region" description="Polar residues" evidence="4">
    <location>
        <begin position="798"/>
        <end position="821"/>
    </location>
</feature>
<evidence type="ECO:0000256" key="2">
    <source>
        <dbReference type="ARBA" id="ARBA00023054"/>
    </source>
</evidence>
<organism evidence="5 6">
    <name type="scientific">Conger conger</name>
    <name type="common">Conger eel</name>
    <name type="synonym">Muraena conger</name>
    <dbReference type="NCBI Taxonomy" id="82655"/>
    <lineage>
        <taxon>Eukaryota</taxon>
        <taxon>Metazoa</taxon>
        <taxon>Chordata</taxon>
        <taxon>Craniata</taxon>
        <taxon>Vertebrata</taxon>
        <taxon>Euteleostomi</taxon>
        <taxon>Actinopterygii</taxon>
        <taxon>Neopterygii</taxon>
        <taxon>Teleostei</taxon>
        <taxon>Anguilliformes</taxon>
        <taxon>Congridae</taxon>
        <taxon>Conger</taxon>
    </lineage>
</organism>
<feature type="compositionally biased region" description="Acidic residues" evidence="4">
    <location>
        <begin position="389"/>
        <end position="409"/>
    </location>
</feature>
<dbReference type="EMBL" id="JAFJMO010000001">
    <property type="protein sequence ID" value="KAJ8288899.1"/>
    <property type="molecule type" value="Genomic_DNA"/>
</dbReference>
<feature type="coiled-coil region" evidence="3">
    <location>
        <begin position="77"/>
        <end position="118"/>
    </location>
</feature>
<keyword evidence="1" id="KW-0597">Phosphoprotein</keyword>
<gene>
    <name evidence="5" type="ORF">COCON_G00015580</name>
</gene>
<sequence length="830" mass="88754">MAYYIPGTWNLDMEEIFWHATDRGYSSDAFILSKYGATFHKNGGTEENAIPDRDVSMHSEMDESPTDVMFRKKDQKDAELDKKIEALRKKNEALMKRYQEVEEDKKRAEEEGMALQGRKGKAEDLTITINKSTNETRVVTKKTGCGDAANARGVQDPAELDINPFGMGRGKRRQLLVTMAGNTKGKRIVSEKRAQNHPPSPGGMKDVTEEEDVECARRGRHLQASKPDSWPQEDELMQERQGLTEESQWLAECDPYYKDVDGPDLQSHTDLTVPTSREEQLEYLRWKKEREQIDRERVARHKNAKGQWRRAWDMDKSENMFRDRFHGESERGNKRGGRNARRGQSRSTGESQGHPYRNRDEGGKNMPAVGSKAKGKDRLTGRARRWDAKEEDDAQTMETSLEEFLEELDAFVGPEVDLSPKSREESKEEEIGKGLHTGTVGADEAGSNDAVDGDHPVGDEVAPQPGPGHGSNDTASNPGRGANDTASNPGRGANDTASNPGRGANNAASNPGHGASNTASNPGRGASNTASNPGRGASNTASNPGHGAKDAASNPGHVAKDAASDPGHGAKDAASDPGHGANNAASNPGCGANNTASDPGPGANNTASDPGCGANNSADPGSGTPAASQGEKAPIPRRSPEKKVRFSEENVKETKAPAEAAPSPVPPQPEVMGAIKGSSHVGPSPSAVTEEAKQTLASGLRGPAGEGVQKRDQEASDLPHSSAPVSSVAVVSHAAGPEPQDASETEMVEQKQDEPQGLPPEPETGQRATDGDSASLPEESAHQPLKHSKNARSPEEMINSSLSVMTLDSGAPQSYHETSNAKVKENGKIV</sequence>
<name>A0A9Q1I8Q1_CONCO</name>
<feature type="compositionally biased region" description="Basic and acidic residues" evidence="4">
    <location>
        <begin position="310"/>
        <end position="333"/>
    </location>
</feature>
<feature type="compositionally biased region" description="Low complexity" evidence="4">
    <location>
        <begin position="719"/>
        <end position="735"/>
    </location>
</feature>
<protein>
    <recommendedName>
        <fullName evidence="7">Coiled-coil domain-containing protein 9B</fullName>
    </recommendedName>
</protein>
<keyword evidence="6" id="KW-1185">Reference proteome</keyword>
<evidence type="ECO:0000256" key="4">
    <source>
        <dbReference type="SAM" id="MobiDB-lite"/>
    </source>
</evidence>
<dbReference type="Pfam" id="PF15266">
    <property type="entry name" value="DUF4594"/>
    <property type="match status" value="1"/>
</dbReference>
<feature type="compositionally biased region" description="Basic and acidic residues" evidence="4">
    <location>
        <begin position="638"/>
        <end position="656"/>
    </location>
</feature>
<evidence type="ECO:0000256" key="1">
    <source>
        <dbReference type="ARBA" id="ARBA00022553"/>
    </source>
</evidence>